<dbReference type="RefSeq" id="WP_013194098.1">
    <property type="nucleotide sequence ID" value="NC_014253.1"/>
</dbReference>
<dbReference type="KEGG" id="mev:Metev_0624"/>
<feature type="transmembrane region" description="Helical" evidence="1">
    <location>
        <begin position="85"/>
        <end position="105"/>
    </location>
</feature>
<protein>
    <submittedName>
        <fullName evidence="2">Uncharacterized protein</fullName>
    </submittedName>
</protein>
<evidence type="ECO:0000313" key="3">
    <source>
        <dbReference type="Proteomes" id="UP000000391"/>
    </source>
</evidence>
<dbReference type="AlphaFoldDB" id="D7E8I8"/>
<dbReference type="Proteomes" id="UP000000391">
    <property type="component" value="Chromosome"/>
</dbReference>
<feature type="transmembrane region" description="Helical" evidence="1">
    <location>
        <begin position="49"/>
        <end position="65"/>
    </location>
</feature>
<reference evidence="2 3" key="1">
    <citation type="submission" date="2010-06" db="EMBL/GenBank/DDBJ databases">
        <title>Complete sequence chromosome of Methanohalobium evestigatum Z-7303.</title>
        <authorList>
            <consortium name="US DOE Joint Genome Institute"/>
            <person name="Lucas S."/>
            <person name="Copeland A."/>
            <person name="Lapidus A."/>
            <person name="Cheng J.-F."/>
            <person name="Bruce D."/>
            <person name="Goodwin L."/>
            <person name="Pitluck S."/>
            <person name="Saunders E."/>
            <person name="Detter J.C."/>
            <person name="Han C."/>
            <person name="Tapia R."/>
            <person name="Land M."/>
            <person name="Hauser L."/>
            <person name="Kyrpides N."/>
            <person name="Mikhailova N."/>
            <person name="Sieprawska-Lupa M."/>
            <person name="Whitman W.B."/>
            <person name="Anderson I."/>
            <person name="Woyke T."/>
        </authorList>
    </citation>
    <scope>NUCLEOTIDE SEQUENCE [LARGE SCALE GENOMIC DNA]</scope>
    <source>
        <strain evidence="3">ATCC BAA-1072 / DSM 3721 / NBRC 107634 / OCM 161 / Z-7303</strain>
    </source>
</reference>
<feature type="transmembrane region" description="Helical" evidence="1">
    <location>
        <begin position="12"/>
        <end position="29"/>
    </location>
</feature>
<name>D7E8I8_METEZ</name>
<proteinExistence type="predicted"/>
<dbReference type="EMBL" id="CP002069">
    <property type="protein sequence ID" value="ADI73530.1"/>
    <property type="molecule type" value="Genomic_DNA"/>
</dbReference>
<feature type="transmembrane region" description="Helical" evidence="1">
    <location>
        <begin position="125"/>
        <end position="148"/>
    </location>
</feature>
<keyword evidence="1" id="KW-0472">Membrane</keyword>
<keyword evidence="1" id="KW-0812">Transmembrane</keyword>
<accession>D7E8I8</accession>
<sequence length="239" mass="26580">MATKVSRVDDRIKGISALGLFAAVVQLLRTNADFLFPNIADTLTNTIDFYLPMTLLFLVVLLYKTRLTGRQLPPMPKAYKLVRNYAFWFIVFWIGTFLLFFLTRYALVGFGFPELQTQYTGAGSFILNFVIAAMENLALVMVAPALFAFNLGGSGVVSKIIEYVPAGVVAALSHVSVYWTQTQLQIQKTGGDPVTNLAISLGFAYIAFTVFYLVYRYWGFAASVALHQTFNMNNSWLGG</sequence>
<evidence type="ECO:0000256" key="1">
    <source>
        <dbReference type="SAM" id="Phobius"/>
    </source>
</evidence>
<keyword evidence="3" id="KW-1185">Reference proteome</keyword>
<feature type="transmembrane region" description="Helical" evidence="1">
    <location>
        <begin position="160"/>
        <end position="179"/>
    </location>
</feature>
<dbReference type="GeneID" id="9346246"/>
<feature type="transmembrane region" description="Helical" evidence="1">
    <location>
        <begin position="199"/>
        <end position="218"/>
    </location>
</feature>
<evidence type="ECO:0000313" key="2">
    <source>
        <dbReference type="EMBL" id="ADI73530.1"/>
    </source>
</evidence>
<dbReference type="HOGENOM" id="CLU_1159050_0_0_2"/>
<organism evidence="2 3">
    <name type="scientific">Methanohalobium evestigatum (strain ATCC BAA-1072 / DSM 3721 / NBRC 107634 / OCM 161 / Z-7303)</name>
    <dbReference type="NCBI Taxonomy" id="644295"/>
    <lineage>
        <taxon>Archaea</taxon>
        <taxon>Methanobacteriati</taxon>
        <taxon>Methanobacteriota</taxon>
        <taxon>Stenosarchaea group</taxon>
        <taxon>Methanomicrobia</taxon>
        <taxon>Methanosarcinales</taxon>
        <taxon>Methanosarcinaceae</taxon>
        <taxon>Methanohalobium</taxon>
    </lineage>
</organism>
<keyword evidence="1" id="KW-1133">Transmembrane helix</keyword>
<gene>
    <name evidence="2" type="ordered locus">Metev_0624</name>
</gene>
<dbReference type="STRING" id="644295.Metev_0624"/>